<keyword evidence="4" id="KW-1185">Reference proteome</keyword>
<gene>
    <name evidence="3" type="ORF">BDD21_3966</name>
</gene>
<comment type="caution">
    <text evidence="3">The sequence shown here is derived from an EMBL/GenBank/DDBJ whole genome shotgun (WGS) entry which is preliminary data.</text>
</comment>
<feature type="region of interest" description="Disordered" evidence="1">
    <location>
        <begin position="150"/>
        <end position="174"/>
    </location>
</feature>
<dbReference type="Gene3D" id="2.40.50.140">
    <property type="entry name" value="Nucleic acid-binding proteins"/>
    <property type="match status" value="1"/>
</dbReference>
<dbReference type="EMBL" id="RBXL01000001">
    <property type="protein sequence ID" value="RKT46453.1"/>
    <property type="molecule type" value="Genomic_DNA"/>
</dbReference>
<dbReference type="InterPro" id="IPR036388">
    <property type="entry name" value="WH-like_DNA-bd_sf"/>
</dbReference>
<proteinExistence type="predicted"/>
<dbReference type="GO" id="GO:0003723">
    <property type="term" value="F:RNA binding"/>
    <property type="evidence" value="ECO:0007669"/>
    <property type="project" value="InterPro"/>
</dbReference>
<accession>A0A495VCU5</accession>
<reference evidence="3 4" key="1">
    <citation type="submission" date="2018-10" db="EMBL/GenBank/DDBJ databases">
        <title>Genomic Encyclopedia of Archaeal and Bacterial Type Strains, Phase II (KMG-II): from individual species to whole genera.</title>
        <authorList>
            <person name="Goeker M."/>
        </authorList>
    </citation>
    <scope>NUCLEOTIDE SEQUENCE [LARGE SCALE GENOMIC DNA]</scope>
    <source>
        <strain evidence="3 4">DSM 235</strain>
    </source>
</reference>
<dbReference type="Pfam" id="PF18614">
    <property type="entry name" value="RNase_II_C_S1"/>
    <property type="match status" value="1"/>
</dbReference>
<dbReference type="PANTHER" id="PTHR23355">
    <property type="entry name" value="RIBONUCLEASE"/>
    <property type="match status" value="1"/>
</dbReference>
<dbReference type="InterPro" id="IPR040596">
    <property type="entry name" value="RNase_II_C_S1"/>
</dbReference>
<dbReference type="Gene3D" id="1.10.10.10">
    <property type="entry name" value="Winged helix-like DNA-binding domain superfamily/Winged helix DNA-binding domain"/>
    <property type="match status" value="1"/>
</dbReference>
<dbReference type="GO" id="GO:0006402">
    <property type="term" value="P:mRNA catabolic process"/>
    <property type="evidence" value="ECO:0007669"/>
    <property type="project" value="TreeGrafter"/>
</dbReference>
<dbReference type="GO" id="GO:0000932">
    <property type="term" value="C:P-body"/>
    <property type="evidence" value="ECO:0007669"/>
    <property type="project" value="TreeGrafter"/>
</dbReference>
<name>A0A495VCU5_9GAMM</name>
<dbReference type="Pfam" id="PF23161">
    <property type="entry name" value="HTH_RNase_II"/>
    <property type="match status" value="1"/>
</dbReference>
<dbReference type="SUPFAM" id="SSF50249">
    <property type="entry name" value="Nucleic acid-binding proteins"/>
    <property type="match status" value="2"/>
</dbReference>
<evidence type="ECO:0000313" key="4">
    <source>
        <dbReference type="Proteomes" id="UP000274556"/>
    </source>
</evidence>
<dbReference type="GO" id="GO:0000175">
    <property type="term" value="F:3'-5'-RNA exonuclease activity"/>
    <property type="evidence" value="ECO:0007669"/>
    <property type="project" value="TreeGrafter"/>
</dbReference>
<dbReference type="InterPro" id="IPR056404">
    <property type="entry name" value="HTH_RNase_II"/>
</dbReference>
<sequence length="643" mass="70992">MLRRDAAGSGIITNRCRENRAREGSIAQWCRGDHSSLSTYQCSPPVNSLVLYKVRPARVVSVGEKIEIELDGGHKRVRPKDVALLHPGPLHRLADLAPQEGELHAAWELLEGSETNLKDLAELAFDAFTPATAWAAWQLVSEGLTFSGTPEQIQARPREAVERERAEREAKAAEERDWHAFLERMAAAAPAPEDRDRLGEIERLAHGQSEHSRILAALGHQQTPENAHRALVQVGHWHASYNPYPARCGVPTRDPELPVPALVEEDRLDLTHLAAYAIDDEGNQDPDDAISVDGDRLWVHVADVAALIDAESEIEREARARGANLYLPEGVVNMLPARVTDALGLGLQPISPALSFGMLCNAAGEIEDIQVHRTWVRVERLSYDWVEERLQEGPFAAIRSLVEPFRARRHADGATGLDLPEVSIRVEDGQVRIRPLLRLGSRAMVTDAMLMAGVAAGRFCLERGIPIPYATQALPEGLDTATDLAAMYARRRRFKPTRLTGTPELHAGLGLPIYTRATSPLRRYSDLLVHQQIRAELSGGSGLSEEEVSARVAQAELAAASVRRGERLSNQHWKHVFLRENQAWRGDGVVVDSDERKVTVVIPDLAFEARVRSRDAAGLNERLRLTVTEVDVPALTSGFRILG</sequence>
<evidence type="ECO:0000256" key="1">
    <source>
        <dbReference type="SAM" id="MobiDB-lite"/>
    </source>
</evidence>
<organism evidence="3 4">
    <name type="scientific">Thiocapsa rosea</name>
    <dbReference type="NCBI Taxonomy" id="69360"/>
    <lineage>
        <taxon>Bacteria</taxon>
        <taxon>Pseudomonadati</taxon>
        <taxon>Pseudomonadota</taxon>
        <taxon>Gammaproteobacteria</taxon>
        <taxon>Chromatiales</taxon>
        <taxon>Chromatiaceae</taxon>
        <taxon>Thiocapsa</taxon>
    </lineage>
</organism>
<dbReference type="InterPro" id="IPR001900">
    <property type="entry name" value="RNase_II/R"/>
</dbReference>
<dbReference type="AlphaFoldDB" id="A0A495VCU5"/>
<protein>
    <submittedName>
        <fullName evidence="3">Exoribonuclease-2</fullName>
    </submittedName>
</protein>
<evidence type="ECO:0000259" key="2">
    <source>
        <dbReference type="SMART" id="SM00955"/>
    </source>
</evidence>
<dbReference type="SMART" id="SM00955">
    <property type="entry name" value="RNB"/>
    <property type="match status" value="1"/>
</dbReference>
<feature type="compositionally biased region" description="Basic and acidic residues" evidence="1">
    <location>
        <begin position="156"/>
        <end position="174"/>
    </location>
</feature>
<dbReference type="InterPro" id="IPR050180">
    <property type="entry name" value="RNR_Ribonuclease"/>
</dbReference>
<feature type="domain" description="RNB" evidence="2">
    <location>
        <begin position="267"/>
        <end position="539"/>
    </location>
</feature>
<dbReference type="InterPro" id="IPR012340">
    <property type="entry name" value="NA-bd_OB-fold"/>
</dbReference>
<dbReference type="Pfam" id="PF00773">
    <property type="entry name" value="RNB"/>
    <property type="match status" value="1"/>
</dbReference>
<evidence type="ECO:0000313" key="3">
    <source>
        <dbReference type="EMBL" id="RKT46453.1"/>
    </source>
</evidence>
<dbReference type="PANTHER" id="PTHR23355:SF42">
    <property type="entry name" value="RIBONUCLEASE II, CHLOROPLASTIC_MITOCHONDRIAL"/>
    <property type="match status" value="1"/>
</dbReference>
<dbReference type="Proteomes" id="UP000274556">
    <property type="component" value="Unassembled WGS sequence"/>
</dbReference>